<keyword evidence="2 9" id="KW-0547">Nucleotide-binding</keyword>
<evidence type="ECO:0000256" key="6">
    <source>
        <dbReference type="ARBA" id="ARBA00022884"/>
    </source>
</evidence>
<comment type="catalytic activity">
    <reaction evidence="7">
        <text>ATP + H2O = ADP + phosphate + H(+)</text>
        <dbReference type="Rhea" id="RHEA:13065"/>
        <dbReference type="ChEBI" id="CHEBI:15377"/>
        <dbReference type="ChEBI" id="CHEBI:15378"/>
        <dbReference type="ChEBI" id="CHEBI:30616"/>
        <dbReference type="ChEBI" id="CHEBI:43474"/>
        <dbReference type="ChEBI" id="CHEBI:456216"/>
        <dbReference type="EC" id="3.6.4.13"/>
    </reaction>
</comment>
<dbReference type="PROSITE" id="PS50294">
    <property type="entry name" value="WD_REPEATS_REGION"/>
    <property type="match status" value="1"/>
</dbReference>
<dbReference type="InterPro" id="IPR027417">
    <property type="entry name" value="P-loop_NTPase"/>
</dbReference>
<feature type="region of interest" description="Disordered" evidence="10">
    <location>
        <begin position="620"/>
        <end position="644"/>
    </location>
</feature>
<keyword evidence="4 9" id="KW-0347">Helicase</keyword>
<keyword evidence="3 9" id="KW-0378">Hydrolase</keyword>
<feature type="domain" description="Helicase ATP-binding" evidence="11">
    <location>
        <begin position="282"/>
        <end position="473"/>
    </location>
</feature>
<proteinExistence type="inferred from homology"/>
<evidence type="ECO:0000313" key="13">
    <source>
        <dbReference type="Proteomes" id="UP000838763"/>
    </source>
</evidence>
<comment type="similarity">
    <text evidence="9">Belongs to the DEAD box helicase family.</text>
</comment>
<dbReference type="Pfam" id="PF00270">
    <property type="entry name" value="DEAD"/>
    <property type="match status" value="1"/>
</dbReference>
<reference evidence="12" key="1">
    <citation type="submission" date="2022-11" db="EMBL/GenBank/DDBJ databases">
        <authorList>
            <person name="Scott C."/>
            <person name="Bruce N."/>
        </authorList>
    </citation>
    <scope>NUCLEOTIDE SEQUENCE</scope>
</reference>
<evidence type="ECO:0000256" key="1">
    <source>
        <dbReference type="ARBA" id="ARBA00012552"/>
    </source>
</evidence>
<dbReference type="Gene3D" id="2.130.10.10">
    <property type="entry name" value="YVTN repeat-like/Quinoprotein amine dehydrogenase"/>
    <property type="match status" value="1"/>
</dbReference>
<dbReference type="PROSITE" id="PS00039">
    <property type="entry name" value="DEAD_ATP_HELICASE"/>
    <property type="match status" value="1"/>
</dbReference>
<evidence type="ECO:0000256" key="3">
    <source>
        <dbReference type="ARBA" id="ARBA00022801"/>
    </source>
</evidence>
<dbReference type="Pfam" id="PF00400">
    <property type="entry name" value="WD40"/>
    <property type="match status" value="1"/>
</dbReference>
<evidence type="ECO:0000256" key="10">
    <source>
        <dbReference type="SAM" id="MobiDB-lite"/>
    </source>
</evidence>
<keyword evidence="5 9" id="KW-0067">ATP-binding</keyword>
<feature type="compositionally biased region" description="Basic and acidic residues" evidence="10">
    <location>
        <begin position="694"/>
        <end position="720"/>
    </location>
</feature>
<evidence type="ECO:0000256" key="9">
    <source>
        <dbReference type="RuleBase" id="RU000492"/>
    </source>
</evidence>
<accession>A0A9P1M572</accession>
<dbReference type="EC" id="3.6.4.13" evidence="1"/>
<dbReference type="GO" id="GO:0016787">
    <property type="term" value="F:hydrolase activity"/>
    <property type="evidence" value="ECO:0007669"/>
    <property type="project" value="UniProtKB-KW"/>
</dbReference>
<protein>
    <recommendedName>
        <fullName evidence="1">RNA helicase</fullName>
        <ecNumber evidence="1">3.6.4.13</ecNumber>
    </recommendedName>
</protein>
<dbReference type="GO" id="GO:0003723">
    <property type="term" value="F:RNA binding"/>
    <property type="evidence" value="ECO:0007669"/>
    <property type="project" value="UniProtKB-KW"/>
</dbReference>
<dbReference type="SUPFAM" id="SSF52540">
    <property type="entry name" value="P-loop containing nucleoside triphosphate hydrolases"/>
    <property type="match status" value="2"/>
</dbReference>
<evidence type="ECO:0000256" key="5">
    <source>
        <dbReference type="ARBA" id="ARBA00022840"/>
    </source>
</evidence>
<dbReference type="GO" id="GO:0003724">
    <property type="term" value="F:RNA helicase activity"/>
    <property type="evidence" value="ECO:0007669"/>
    <property type="project" value="UniProtKB-EC"/>
</dbReference>
<dbReference type="Gene3D" id="3.40.50.300">
    <property type="entry name" value="P-loop containing nucleotide triphosphate hydrolases"/>
    <property type="match status" value="2"/>
</dbReference>
<dbReference type="EMBL" id="CALLCH030000001">
    <property type="protein sequence ID" value="CAI4210725.1"/>
    <property type="molecule type" value="Genomic_DNA"/>
</dbReference>
<dbReference type="SMART" id="SM00487">
    <property type="entry name" value="DEXDc"/>
    <property type="match status" value="1"/>
</dbReference>
<evidence type="ECO:0000256" key="8">
    <source>
        <dbReference type="PROSITE-ProRule" id="PRU00221"/>
    </source>
</evidence>
<dbReference type="InterPro" id="IPR015943">
    <property type="entry name" value="WD40/YVTN_repeat-like_dom_sf"/>
</dbReference>
<evidence type="ECO:0000256" key="7">
    <source>
        <dbReference type="ARBA" id="ARBA00047984"/>
    </source>
</evidence>
<dbReference type="SUPFAM" id="SSF50978">
    <property type="entry name" value="WD40 repeat-like"/>
    <property type="match status" value="1"/>
</dbReference>
<dbReference type="PANTHER" id="PTHR47959">
    <property type="entry name" value="ATP-DEPENDENT RNA HELICASE RHLE-RELATED"/>
    <property type="match status" value="1"/>
</dbReference>
<keyword evidence="8" id="KW-0853">WD repeat</keyword>
<gene>
    <name evidence="12" type="ORF">PPNO1_LOCUS525</name>
</gene>
<evidence type="ECO:0000259" key="11">
    <source>
        <dbReference type="PROSITE" id="PS51192"/>
    </source>
</evidence>
<sequence length="759" mass="84338">MAAMLEFRTQGYNPYAVKFDTNDAQYDIAWSEINERQLVAACGDGSIKLFDIGVAQALVVAYEDEFDNDAPGRKLHIQRGVLSLEPRTRFVCVERFAAANIRPPYACDGQVPLDRCLGPGEVLTHDWNKYNHSLIATGGVDKLVRTFDIRNPTGGPVSLMEGHGYAVRRVAWSPHESDVLISASYDMTVRVWTDGSKYPRDPSSPVLRGKQIGLMNRHTEFATGVDWSRCSGSPENVVEEAPQETPKTLRFEDAEGIHPNLIRAITQDLGYEYMTDVQEKTVRAGLRGTDLVAQARTGTGKTIAFLLPMLQRMIDEDPSLAFRQSKKRARSDDIRGIVISPTRELAEQIAVEAKALARHTGLMVHLAVGGQRKDTMLRAVQNQGCHLLVATPGRLKDILEDERSGVDAPNLAALVLDEADRMLDVGFSDALRDIQDLLPRMEEKERQTLLFSATIPKNVVSLAKTMVRRDKFEFIVVAPSQANIFPALYELMDREIANSRETPGARPFKAIVYYSLTAMVKLATEVDHSMKRLRADTHRYPPPTTSMAFSSKAPVPARPTRSDGPNREQYIHRLGRTGRQNKDGEGWFFVTRAEAREAKEKVGDLGLVPDNTLESAKVEADAEEAELLPSSRKARFGQSRGNPQAIVDDMNKWTKVTWGWENPPVVASAWVNKMGFGRPRDNGDFDSFQQAFEGADHGRSRRDGRDGRDGRNRNRSRVGDRSPGLAADSMTRVAGSMIRAADSRIATRPAIPSGKRTTL</sequence>
<dbReference type="InterPro" id="IPR000629">
    <property type="entry name" value="RNA-helicase_DEAD-box_CS"/>
</dbReference>
<dbReference type="OrthoDB" id="193716at2759"/>
<dbReference type="InterPro" id="IPR036322">
    <property type="entry name" value="WD40_repeat_dom_sf"/>
</dbReference>
<keyword evidence="13" id="KW-1185">Reference proteome</keyword>
<feature type="region of interest" description="Disordered" evidence="10">
    <location>
        <begin position="681"/>
        <end position="759"/>
    </location>
</feature>
<dbReference type="PANTHER" id="PTHR47959:SF1">
    <property type="entry name" value="ATP-DEPENDENT RNA HELICASE DBPA"/>
    <property type="match status" value="1"/>
</dbReference>
<evidence type="ECO:0000313" key="12">
    <source>
        <dbReference type="EMBL" id="CAI4210725.1"/>
    </source>
</evidence>
<dbReference type="SMART" id="SM00320">
    <property type="entry name" value="WD40"/>
    <property type="match status" value="3"/>
</dbReference>
<name>A0A9P1M572_9PEZI</name>
<feature type="repeat" description="WD" evidence="8">
    <location>
        <begin position="160"/>
        <end position="192"/>
    </location>
</feature>
<dbReference type="GO" id="GO:0005524">
    <property type="term" value="F:ATP binding"/>
    <property type="evidence" value="ECO:0007669"/>
    <property type="project" value="UniProtKB-KW"/>
</dbReference>
<dbReference type="InterPro" id="IPR050079">
    <property type="entry name" value="DEAD_box_RNA_helicase"/>
</dbReference>
<comment type="caution">
    <text evidence="12">The sequence shown here is derived from an EMBL/GenBank/DDBJ whole genome shotgun (WGS) entry which is preliminary data.</text>
</comment>
<organism evidence="12 13">
    <name type="scientific">Parascedosporium putredinis</name>
    <dbReference type="NCBI Taxonomy" id="1442378"/>
    <lineage>
        <taxon>Eukaryota</taxon>
        <taxon>Fungi</taxon>
        <taxon>Dikarya</taxon>
        <taxon>Ascomycota</taxon>
        <taxon>Pezizomycotina</taxon>
        <taxon>Sordariomycetes</taxon>
        <taxon>Hypocreomycetidae</taxon>
        <taxon>Microascales</taxon>
        <taxon>Microascaceae</taxon>
        <taxon>Parascedosporium</taxon>
    </lineage>
</organism>
<dbReference type="InterPro" id="IPR014001">
    <property type="entry name" value="Helicase_ATP-bd"/>
</dbReference>
<dbReference type="PROSITE" id="PS50082">
    <property type="entry name" value="WD_REPEATS_2"/>
    <property type="match status" value="1"/>
</dbReference>
<dbReference type="AlphaFoldDB" id="A0A9P1M572"/>
<evidence type="ECO:0000256" key="2">
    <source>
        <dbReference type="ARBA" id="ARBA00022741"/>
    </source>
</evidence>
<dbReference type="InterPro" id="IPR001680">
    <property type="entry name" value="WD40_rpt"/>
</dbReference>
<dbReference type="GO" id="GO:0005829">
    <property type="term" value="C:cytosol"/>
    <property type="evidence" value="ECO:0007669"/>
    <property type="project" value="TreeGrafter"/>
</dbReference>
<evidence type="ECO:0000256" key="4">
    <source>
        <dbReference type="ARBA" id="ARBA00022806"/>
    </source>
</evidence>
<feature type="region of interest" description="Disordered" evidence="10">
    <location>
        <begin position="538"/>
        <end position="568"/>
    </location>
</feature>
<dbReference type="PROSITE" id="PS51192">
    <property type="entry name" value="HELICASE_ATP_BIND_1"/>
    <property type="match status" value="1"/>
</dbReference>
<dbReference type="InterPro" id="IPR011545">
    <property type="entry name" value="DEAD/DEAH_box_helicase_dom"/>
</dbReference>
<dbReference type="Proteomes" id="UP000838763">
    <property type="component" value="Unassembled WGS sequence"/>
</dbReference>
<keyword evidence="6" id="KW-0694">RNA-binding</keyword>